<feature type="non-terminal residue" evidence="7">
    <location>
        <position position="162"/>
    </location>
</feature>
<dbReference type="InterPro" id="IPR035996">
    <property type="entry name" value="4pyrrol_Methylase_sf"/>
</dbReference>
<evidence type="ECO:0000259" key="6">
    <source>
        <dbReference type="Pfam" id="PF00590"/>
    </source>
</evidence>
<dbReference type="AlphaFoldDB" id="A0A383D2H8"/>
<evidence type="ECO:0000256" key="5">
    <source>
        <dbReference type="ARBA" id="ARBA00022691"/>
    </source>
</evidence>
<dbReference type="PANTHER" id="PTHR46111:SF1">
    <property type="entry name" value="RIBOSOMAL RNA SMALL SUBUNIT METHYLTRANSFERASE I"/>
    <property type="match status" value="1"/>
</dbReference>
<keyword evidence="3" id="KW-0489">Methyltransferase</keyword>
<dbReference type="PROSITE" id="PS01296">
    <property type="entry name" value="RSMI"/>
    <property type="match status" value="1"/>
</dbReference>
<dbReference type="FunFam" id="3.40.1010.10:FF:000007">
    <property type="entry name" value="Ribosomal RNA small subunit methyltransferase I"/>
    <property type="match status" value="1"/>
</dbReference>
<gene>
    <name evidence="7" type="ORF">METZ01_LOCUS491611</name>
</gene>
<feature type="domain" description="Tetrapyrrole methylase" evidence="6">
    <location>
        <begin position="18"/>
        <end position="138"/>
    </location>
</feature>
<dbReference type="InterPro" id="IPR000878">
    <property type="entry name" value="4pyrrol_Mease"/>
</dbReference>
<dbReference type="InterPro" id="IPR008189">
    <property type="entry name" value="rRNA_ssu_MeTfrase_I"/>
</dbReference>
<dbReference type="InterPro" id="IPR018063">
    <property type="entry name" value="SAM_MeTrfase_RsmI_CS"/>
</dbReference>
<dbReference type="CDD" id="cd11648">
    <property type="entry name" value="RsmI"/>
    <property type="match status" value="1"/>
</dbReference>
<accession>A0A383D2H8</accession>
<dbReference type="InterPro" id="IPR014777">
    <property type="entry name" value="4pyrrole_Mease_sub1"/>
</dbReference>
<keyword evidence="2" id="KW-0698">rRNA processing</keyword>
<proteinExistence type="predicted"/>
<evidence type="ECO:0000313" key="7">
    <source>
        <dbReference type="EMBL" id="SVE38757.1"/>
    </source>
</evidence>
<dbReference type="InterPro" id="IPR014776">
    <property type="entry name" value="4pyrrole_Mease_sub2"/>
</dbReference>
<evidence type="ECO:0000256" key="2">
    <source>
        <dbReference type="ARBA" id="ARBA00022552"/>
    </source>
</evidence>
<dbReference type="Pfam" id="PF00590">
    <property type="entry name" value="TP_methylase"/>
    <property type="match status" value="1"/>
</dbReference>
<reference evidence="7" key="1">
    <citation type="submission" date="2018-05" db="EMBL/GenBank/DDBJ databases">
        <authorList>
            <person name="Lanie J.A."/>
            <person name="Ng W.-L."/>
            <person name="Kazmierczak K.M."/>
            <person name="Andrzejewski T.M."/>
            <person name="Davidsen T.M."/>
            <person name="Wayne K.J."/>
            <person name="Tettelin H."/>
            <person name="Glass J.I."/>
            <person name="Rusch D."/>
            <person name="Podicherti R."/>
            <person name="Tsui H.-C.T."/>
            <person name="Winkler M.E."/>
        </authorList>
    </citation>
    <scope>NUCLEOTIDE SEQUENCE</scope>
</reference>
<name>A0A383D2H8_9ZZZZ</name>
<organism evidence="7">
    <name type="scientific">marine metagenome</name>
    <dbReference type="NCBI Taxonomy" id="408172"/>
    <lineage>
        <taxon>unclassified sequences</taxon>
        <taxon>metagenomes</taxon>
        <taxon>ecological metagenomes</taxon>
    </lineage>
</organism>
<keyword evidence="1" id="KW-0963">Cytoplasm</keyword>
<dbReference type="Gene3D" id="3.40.1010.10">
    <property type="entry name" value="Cobalt-precorrin-4 Transmethylase, Domain 1"/>
    <property type="match status" value="1"/>
</dbReference>
<protein>
    <recommendedName>
        <fullName evidence="6">Tetrapyrrole methylase domain-containing protein</fullName>
    </recommendedName>
</protein>
<evidence type="ECO:0000256" key="4">
    <source>
        <dbReference type="ARBA" id="ARBA00022679"/>
    </source>
</evidence>
<keyword evidence="5" id="KW-0949">S-adenosyl-L-methionine</keyword>
<dbReference type="GO" id="GO:0032259">
    <property type="term" value="P:methylation"/>
    <property type="evidence" value="ECO:0007669"/>
    <property type="project" value="UniProtKB-KW"/>
</dbReference>
<dbReference type="PANTHER" id="PTHR46111">
    <property type="entry name" value="RIBOSOMAL RNA SMALL SUBUNIT METHYLTRANSFERASE I"/>
    <property type="match status" value="1"/>
</dbReference>
<evidence type="ECO:0000256" key="3">
    <source>
        <dbReference type="ARBA" id="ARBA00022603"/>
    </source>
</evidence>
<evidence type="ECO:0000256" key="1">
    <source>
        <dbReference type="ARBA" id="ARBA00022490"/>
    </source>
</evidence>
<dbReference type="EMBL" id="UINC01213815">
    <property type="protein sequence ID" value="SVE38757.1"/>
    <property type="molecule type" value="Genomic_DNA"/>
</dbReference>
<dbReference type="Gene3D" id="3.30.950.10">
    <property type="entry name" value="Methyltransferase, Cobalt-precorrin-4 Transmethylase, Domain 2"/>
    <property type="match status" value="1"/>
</dbReference>
<sequence>MSSLFKKEFKAQDIKSGLYIVSTPIGNLEDITIRAINILKKSNYILCEDTRVSSTLLRKYNINSNLISNHKFNEKNNLERFINYLKKDLIVSMISDAGTPVISDPGQLLIKECIKNKIKIFPIPGPSAVTSAMSISGFNDKYLFFGFLPNSEGQIEKELGKL</sequence>
<keyword evidence="4" id="KW-0808">Transferase</keyword>
<dbReference type="SUPFAM" id="SSF53790">
    <property type="entry name" value="Tetrapyrrole methylase"/>
    <property type="match status" value="1"/>
</dbReference>
<dbReference type="GO" id="GO:0006364">
    <property type="term" value="P:rRNA processing"/>
    <property type="evidence" value="ECO:0007669"/>
    <property type="project" value="UniProtKB-KW"/>
</dbReference>
<dbReference type="GO" id="GO:0008168">
    <property type="term" value="F:methyltransferase activity"/>
    <property type="evidence" value="ECO:0007669"/>
    <property type="project" value="UniProtKB-KW"/>
</dbReference>